<dbReference type="PROSITE" id="PS51918">
    <property type="entry name" value="RADICAL_SAM"/>
    <property type="match status" value="1"/>
</dbReference>
<evidence type="ECO:0000256" key="17">
    <source>
        <dbReference type="PIRSR" id="PIRSR000167-2"/>
    </source>
</evidence>
<dbReference type="NCBIfam" id="TIGR00538">
    <property type="entry name" value="hemN"/>
    <property type="match status" value="1"/>
</dbReference>
<feature type="domain" description="Radical SAM core" evidence="18">
    <location>
        <begin position="53"/>
        <end position="287"/>
    </location>
</feature>
<dbReference type="SUPFAM" id="SSF102114">
    <property type="entry name" value="Radical SAM enzymes"/>
    <property type="match status" value="1"/>
</dbReference>
<comment type="similarity">
    <text evidence="3 15">Belongs to the anaerobic coproporphyrinogen-III oxidase family.</text>
</comment>
<dbReference type="InterPro" id="IPR034505">
    <property type="entry name" value="Coproporphyrinogen-III_oxidase"/>
</dbReference>
<dbReference type="Gene3D" id="3.80.30.20">
    <property type="entry name" value="tm_1862 like domain"/>
    <property type="match status" value="1"/>
</dbReference>
<protein>
    <recommendedName>
        <fullName evidence="15">Coproporphyrinogen-III oxidase</fullName>
        <ecNumber evidence="15">1.3.98.3</ecNumber>
    </recommendedName>
</protein>
<dbReference type="Pfam" id="PF04055">
    <property type="entry name" value="Radical_SAM"/>
    <property type="match status" value="1"/>
</dbReference>
<evidence type="ECO:0000256" key="1">
    <source>
        <dbReference type="ARBA" id="ARBA00004496"/>
    </source>
</evidence>
<dbReference type="RefSeq" id="WP_111277726.1">
    <property type="nucleotide sequence ID" value="NZ_QFYS01000010.1"/>
</dbReference>
<evidence type="ECO:0000256" key="2">
    <source>
        <dbReference type="ARBA" id="ARBA00004785"/>
    </source>
</evidence>
<sequence>MTVSSLAAARADHHAEIVAKYDGRAPRYTSYPTAVQFTPKVDEPTYRGWLAALPHGDPVSVYVHVPFCHRLCWYCGCNTRATTRHEPVSEYVELLLAEARLLEQALPTRLSASAIHLGGGSPNMLSPEEMAAIFGALDRMFAPTDDREVAAELDPGNLTADWIRAAASHGLNRASLGVQTLDPQVQAAVNRVQSYEHVAACVGWLREAGVSSINIDLMYGLPHQTTANVLSTVESVLRLRPERLALFGYAHVPWMKSHQQLIDEGALPWPAQRLEQSEAAADRLAAEGYVRIGLDHFALPDDEMAVAATAGRLHRNFQGYTTDEAGTLLGLGASAIGRLPQGFVQNVAQELPWRAAVKEGRLPVARGVELTADDRFRGEIIERIMCDLEIDLGAVCARHGRSVAELAPDLQALAPFCADGLLEVDGQVLRVVGAGRLVVRSICAAFDRYFDDGAGRHAKAI</sequence>
<keyword evidence="9 15" id="KW-0560">Oxidoreductase</keyword>
<proteinExistence type="inferred from homology"/>
<feature type="binding site" evidence="16">
    <location>
        <position position="191"/>
    </location>
    <ligand>
        <name>S-adenosyl-L-methionine</name>
        <dbReference type="ChEBI" id="CHEBI:59789"/>
        <label>2</label>
    </ligand>
</feature>
<comment type="cofactor">
    <cofactor evidence="15 17">
        <name>[4Fe-4S] cluster</name>
        <dbReference type="ChEBI" id="CHEBI:49883"/>
    </cofactor>
    <text evidence="15 17">Binds 1 [4Fe-4S] cluster. The cluster is coordinated with 3 cysteines and an exchangeable S-adenosyl-L-methionine.</text>
</comment>
<dbReference type="GO" id="GO:0051539">
    <property type="term" value="F:4 iron, 4 sulfur cluster binding"/>
    <property type="evidence" value="ECO:0007669"/>
    <property type="project" value="UniProtKB-KW"/>
</dbReference>
<feature type="binding site" evidence="16">
    <location>
        <position position="62"/>
    </location>
    <ligand>
        <name>S-adenosyl-L-methionine</name>
        <dbReference type="ChEBI" id="CHEBI:59789"/>
        <label>1</label>
    </ligand>
</feature>
<dbReference type="SFLD" id="SFLDG01065">
    <property type="entry name" value="anaerobic_coproporphyrinogen-I"/>
    <property type="match status" value="1"/>
</dbReference>
<evidence type="ECO:0000256" key="8">
    <source>
        <dbReference type="ARBA" id="ARBA00022723"/>
    </source>
</evidence>
<accession>A0A328B835</accession>
<feature type="binding site" evidence="16">
    <location>
        <begin position="74"/>
        <end position="76"/>
    </location>
    <ligand>
        <name>S-adenosyl-L-methionine</name>
        <dbReference type="ChEBI" id="CHEBI:59789"/>
        <label>2</label>
    </ligand>
</feature>
<dbReference type="InterPro" id="IPR058240">
    <property type="entry name" value="rSAM_sf"/>
</dbReference>
<feature type="binding site" evidence="16">
    <location>
        <position position="336"/>
    </location>
    <ligand>
        <name>S-adenosyl-L-methionine</name>
        <dbReference type="ChEBI" id="CHEBI:59789"/>
        <label>1</label>
    </ligand>
</feature>
<gene>
    <name evidence="19" type="primary">hemN</name>
    <name evidence="19" type="ORF">DJ019_18230</name>
</gene>
<dbReference type="OrthoDB" id="9808022at2"/>
<dbReference type="Proteomes" id="UP000249524">
    <property type="component" value="Unassembled WGS sequence"/>
</dbReference>
<dbReference type="EMBL" id="QFYS01000010">
    <property type="protein sequence ID" value="RAK62795.1"/>
    <property type="molecule type" value="Genomic_DNA"/>
</dbReference>
<comment type="function">
    <text evidence="13">Involved in the heme biosynthesis. Catalyzes the anaerobic oxidative decarboxylation of propionate groups of rings A and B of coproporphyrinogen III to yield the vinyl groups in protoporphyrinogen IX.</text>
</comment>
<keyword evidence="10 15" id="KW-0408">Iron</keyword>
<evidence type="ECO:0000259" key="18">
    <source>
        <dbReference type="PROSITE" id="PS51918"/>
    </source>
</evidence>
<dbReference type="GO" id="GO:0006782">
    <property type="term" value="P:protoporphyrinogen IX biosynthetic process"/>
    <property type="evidence" value="ECO:0007669"/>
    <property type="project" value="UniProtKB-UniPathway"/>
</dbReference>
<evidence type="ECO:0000256" key="10">
    <source>
        <dbReference type="ARBA" id="ARBA00023004"/>
    </source>
</evidence>
<feature type="binding site" evidence="17">
    <location>
        <position position="75"/>
    </location>
    <ligand>
        <name>[4Fe-4S] cluster</name>
        <dbReference type="ChEBI" id="CHEBI:49883"/>
        <note>4Fe-4S-S-AdoMet</note>
    </ligand>
</feature>
<feature type="binding site" evidence="17">
    <location>
        <position position="72"/>
    </location>
    <ligand>
        <name>[4Fe-4S] cluster</name>
        <dbReference type="ChEBI" id="CHEBI:49883"/>
        <note>4Fe-4S-S-AdoMet</note>
    </ligand>
</feature>
<dbReference type="Gene3D" id="1.10.10.920">
    <property type="match status" value="1"/>
</dbReference>
<keyword evidence="5 15" id="KW-0004">4Fe-4S</keyword>
<dbReference type="InterPro" id="IPR023404">
    <property type="entry name" value="rSAM_horseshoe"/>
</dbReference>
<evidence type="ECO:0000256" key="6">
    <source>
        <dbReference type="ARBA" id="ARBA00022490"/>
    </source>
</evidence>
<dbReference type="InterPro" id="IPR010723">
    <property type="entry name" value="HemN_C"/>
</dbReference>
<feature type="binding site" evidence="16">
    <location>
        <position position="250"/>
    </location>
    <ligand>
        <name>S-adenosyl-L-methionine</name>
        <dbReference type="ChEBI" id="CHEBI:59789"/>
        <label>2</label>
    </ligand>
</feature>
<reference evidence="19 20" key="1">
    <citation type="submission" date="2018-05" db="EMBL/GenBank/DDBJ databases">
        <authorList>
            <person name="Lanie J.A."/>
            <person name="Ng W.-L."/>
            <person name="Kazmierczak K.M."/>
            <person name="Andrzejewski T.M."/>
            <person name="Davidsen T.M."/>
            <person name="Wayne K.J."/>
            <person name="Tettelin H."/>
            <person name="Glass J.I."/>
            <person name="Rusch D."/>
            <person name="Podicherti R."/>
            <person name="Tsui H.-C.T."/>
            <person name="Winkler M.E."/>
        </authorList>
    </citation>
    <scope>NUCLEOTIDE SEQUENCE [LARGE SCALE GENOMIC DNA]</scope>
    <source>
        <strain evidence="19 20">BUT-10</strain>
    </source>
</reference>
<dbReference type="PANTHER" id="PTHR13932">
    <property type="entry name" value="COPROPORPHYRINIGEN III OXIDASE"/>
    <property type="match status" value="1"/>
</dbReference>
<dbReference type="EC" id="1.3.98.3" evidence="15"/>
<evidence type="ECO:0000256" key="15">
    <source>
        <dbReference type="PIRNR" id="PIRNR000167"/>
    </source>
</evidence>
<dbReference type="CDD" id="cd01335">
    <property type="entry name" value="Radical_SAM"/>
    <property type="match status" value="1"/>
</dbReference>
<dbReference type="PANTHER" id="PTHR13932:SF6">
    <property type="entry name" value="OXYGEN-INDEPENDENT COPROPORPHYRINOGEN III OXIDASE"/>
    <property type="match status" value="1"/>
</dbReference>
<evidence type="ECO:0000256" key="13">
    <source>
        <dbReference type="ARBA" id="ARBA00024295"/>
    </source>
</evidence>
<dbReference type="InterPro" id="IPR007197">
    <property type="entry name" value="rSAM"/>
</dbReference>
<keyword evidence="8 15" id="KW-0479">Metal-binding</keyword>
<evidence type="ECO:0000256" key="16">
    <source>
        <dbReference type="PIRSR" id="PIRSR000167-1"/>
    </source>
</evidence>
<feature type="binding site" evidence="16">
    <location>
        <position position="216"/>
    </location>
    <ligand>
        <name>S-adenosyl-L-methionine</name>
        <dbReference type="ChEBI" id="CHEBI:59789"/>
        <label>2</label>
    </ligand>
</feature>
<dbReference type="SFLD" id="SFLDS00029">
    <property type="entry name" value="Radical_SAM"/>
    <property type="match status" value="1"/>
</dbReference>
<keyword evidence="12 15" id="KW-0627">Porphyrin biosynthesis</keyword>
<keyword evidence="7 15" id="KW-0949">S-adenosyl-L-methionine</keyword>
<keyword evidence="20" id="KW-1185">Reference proteome</keyword>
<comment type="pathway">
    <text evidence="2 15">Porphyrin-containing compound metabolism; protoporphyrin-IX biosynthesis; protoporphyrinogen-IX from coproporphyrinogen-III (AdoMet route): step 1/1.</text>
</comment>
<evidence type="ECO:0000256" key="9">
    <source>
        <dbReference type="ARBA" id="ARBA00023002"/>
    </source>
</evidence>
<organism evidence="19 20">
    <name type="scientific">Phenylobacterium kunshanense</name>
    <dbReference type="NCBI Taxonomy" id="1445034"/>
    <lineage>
        <taxon>Bacteria</taxon>
        <taxon>Pseudomonadati</taxon>
        <taxon>Pseudomonadota</taxon>
        <taxon>Alphaproteobacteria</taxon>
        <taxon>Caulobacterales</taxon>
        <taxon>Caulobacteraceae</taxon>
        <taxon>Phenylobacterium</taxon>
    </lineage>
</organism>
<comment type="caution">
    <text evidence="19">The sequence shown here is derived from an EMBL/GenBank/DDBJ whole genome shotgun (WGS) entry which is preliminary data.</text>
</comment>
<feature type="binding site" evidence="17">
    <location>
        <position position="68"/>
    </location>
    <ligand>
        <name>[4Fe-4S] cluster</name>
        <dbReference type="ChEBI" id="CHEBI:49883"/>
        <note>4Fe-4S-S-AdoMet</note>
    </ligand>
</feature>
<dbReference type="GO" id="GO:0005737">
    <property type="term" value="C:cytoplasm"/>
    <property type="evidence" value="ECO:0007669"/>
    <property type="project" value="UniProtKB-SubCell"/>
</dbReference>
<keyword evidence="11 15" id="KW-0411">Iron-sulfur</keyword>
<dbReference type="Pfam" id="PF06969">
    <property type="entry name" value="HemN_C"/>
    <property type="match status" value="1"/>
</dbReference>
<dbReference type="UniPathway" id="UPA00251">
    <property type="reaction ID" value="UER00323"/>
</dbReference>
<dbReference type="GO" id="GO:0046872">
    <property type="term" value="F:metal ion binding"/>
    <property type="evidence" value="ECO:0007669"/>
    <property type="project" value="UniProtKB-KW"/>
</dbReference>
<evidence type="ECO:0000256" key="4">
    <source>
        <dbReference type="ARBA" id="ARBA00011245"/>
    </source>
</evidence>
<name>A0A328B835_9CAUL</name>
<evidence type="ECO:0000256" key="11">
    <source>
        <dbReference type="ARBA" id="ARBA00023014"/>
    </source>
</evidence>
<dbReference type="InterPro" id="IPR004558">
    <property type="entry name" value="Coprogen_oxidase_HemN"/>
</dbReference>
<dbReference type="InterPro" id="IPR006638">
    <property type="entry name" value="Elp3/MiaA/NifB-like_rSAM"/>
</dbReference>
<feature type="binding site" evidence="16">
    <location>
        <position position="152"/>
    </location>
    <ligand>
        <name>S-adenosyl-L-methionine</name>
        <dbReference type="ChEBI" id="CHEBI:59789"/>
        <label>1</label>
    </ligand>
</feature>
<feature type="binding site" evidence="16">
    <location>
        <position position="179"/>
    </location>
    <ligand>
        <name>S-adenosyl-L-methionine</name>
        <dbReference type="ChEBI" id="CHEBI:59789"/>
        <label>2</label>
    </ligand>
</feature>
<comment type="catalytic activity">
    <reaction evidence="14 15">
        <text>coproporphyrinogen III + 2 S-adenosyl-L-methionine = protoporphyrinogen IX + 2 5'-deoxyadenosine + 2 L-methionine + 2 CO2</text>
        <dbReference type="Rhea" id="RHEA:15425"/>
        <dbReference type="ChEBI" id="CHEBI:16526"/>
        <dbReference type="ChEBI" id="CHEBI:17319"/>
        <dbReference type="ChEBI" id="CHEBI:57307"/>
        <dbReference type="ChEBI" id="CHEBI:57309"/>
        <dbReference type="ChEBI" id="CHEBI:57844"/>
        <dbReference type="ChEBI" id="CHEBI:59789"/>
        <dbReference type="EC" id="1.3.98.3"/>
    </reaction>
</comment>
<feature type="binding site" evidence="16">
    <location>
        <position position="119"/>
    </location>
    <ligand>
        <name>S-adenosyl-L-methionine</name>
        <dbReference type="ChEBI" id="CHEBI:59789"/>
        <label>1</label>
    </ligand>
</feature>
<dbReference type="PIRSF" id="PIRSF000167">
    <property type="entry name" value="HemN"/>
    <property type="match status" value="1"/>
</dbReference>
<dbReference type="SMART" id="SM00729">
    <property type="entry name" value="Elp3"/>
    <property type="match status" value="1"/>
</dbReference>
<comment type="subcellular location">
    <subcellularLocation>
        <location evidence="1 15">Cytoplasm</location>
    </subcellularLocation>
</comment>
<evidence type="ECO:0000256" key="3">
    <source>
        <dbReference type="ARBA" id="ARBA00005493"/>
    </source>
</evidence>
<evidence type="ECO:0000256" key="7">
    <source>
        <dbReference type="ARBA" id="ARBA00022691"/>
    </source>
</evidence>
<comment type="subunit">
    <text evidence="4">Monomer.</text>
</comment>
<evidence type="ECO:0000256" key="12">
    <source>
        <dbReference type="ARBA" id="ARBA00023244"/>
    </source>
</evidence>
<keyword evidence="6 15" id="KW-0963">Cytoplasm</keyword>
<dbReference type="GO" id="GO:0004109">
    <property type="term" value="F:coproporphyrinogen oxidase activity"/>
    <property type="evidence" value="ECO:0007669"/>
    <property type="project" value="InterPro"/>
</dbReference>
<dbReference type="AlphaFoldDB" id="A0A328B835"/>
<evidence type="ECO:0000256" key="5">
    <source>
        <dbReference type="ARBA" id="ARBA00022485"/>
    </source>
</evidence>
<dbReference type="GO" id="GO:0051989">
    <property type="term" value="F:coproporphyrinogen dehydrogenase activity"/>
    <property type="evidence" value="ECO:0007669"/>
    <property type="project" value="UniProtKB-EC"/>
</dbReference>
<evidence type="ECO:0000313" key="19">
    <source>
        <dbReference type="EMBL" id="RAK62795.1"/>
    </source>
</evidence>
<evidence type="ECO:0000313" key="20">
    <source>
        <dbReference type="Proteomes" id="UP000249524"/>
    </source>
</evidence>
<evidence type="ECO:0000256" key="14">
    <source>
        <dbReference type="ARBA" id="ARBA00048321"/>
    </source>
</evidence>